<dbReference type="InterPro" id="IPR007310">
    <property type="entry name" value="Aerobactin_biosyn_IucA/IucC_N"/>
</dbReference>
<geneLocation type="plasmid" evidence="4 5">
    <name>AZO_p2</name>
</geneLocation>
<dbReference type="InterPro" id="IPR022770">
    <property type="entry name" value="IucA/IucC-like_C"/>
</dbReference>
<gene>
    <name evidence="4" type="ordered locus">AZOLI_p20605</name>
</gene>
<keyword evidence="4" id="KW-0614">Plasmid</keyword>
<dbReference type="Gene3D" id="6.10.250.3370">
    <property type="match status" value="1"/>
</dbReference>
<comment type="pathway">
    <text evidence="1">Siderophore biosynthesis.</text>
</comment>
<proteinExistence type="predicted"/>
<dbReference type="AlphaFoldDB" id="G7ZDT3"/>
<keyword evidence="5" id="KW-1185">Reference proteome</keyword>
<dbReference type="Pfam" id="PF06276">
    <property type="entry name" value="FhuF"/>
    <property type="match status" value="1"/>
</dbReference>
<evidence type="ECO:0000256" key="1">
    <source>
        <dbReference type="ARBA" id="ARBA00004924"/>
    </source>
</evidence>
<feature type="domain" description="Aerobactin siderophore biosynthesis IucA/IucC-like C-terminal" evidence="3">
    <location>
        <begin position="384"/>
        <end position="543"/>
    </location>
</feature>
<dbReference type="EMBL" id="FQ311870">
    <property type="protein sequence ID" value="CBS89722.1"/>
    <property type="molecule type" value="Genomic_DNA"/>
</dbReference>
<dbReference type="HOGENOM" id="CLU_018524_0_1_5"/>
<evidence type="ECO:0000313" key="4">
    <source>
        <dbReference type="EMBL" id="CBS89722.1"/>
    </source>
</evidence>
<evidence type="ECO:0000313" key="5">
    <source>
        <dbReference type="Proteomes" id="UP000005667"/>
    </source>
</evidence>
<dbReference type="PANTHER" id="PTHR34384:SF6">
    <property type="entry name" value="STAPHYLOFERRIN B SYNTHASE"/>
    <property type="match status" value="1"/>
</dbReference>
<dbReference type="Proteomes" id="UP000005667">
    <property type="component" value="Plasmid AZO_p2"/>
</dbReference>
<dbReference type="InterPro" id="IPR037455">
    <property type="entry name" value="LucA/IucC-like"/>
</dbReference>
<protein>
    <submittedName>
        <fullName evidence="4">Siderophore biosynthesis protein, rhsF-like</fullName>
    </submittedName>
</protein>
<dbReference type="PANTHER" id="PTHR34384">
    <property type="entry name" value="L-2,3-DIAMINOPROPANOATE--CITRATE LIGASE"/>
    <property type="match status" value="1"/>
</dbReference>
<feature type="domain" description="Aerobactin siderophore biosynthesis IucA/IucC N-terminal" evidence="2">
    <location>
        <begin position="116"/>
        <end position="361"/>
    </location>
</feature>
<organism evidence="4 5">
    <name type="scientific">Azospirillum lipoferum (strain 4B)</name>
    <dbReference type="NCBI Taxonomy" id="862719"/>
    <lineage>
        <taxon>Bacteria</taxon>
        <taxon>Pseudomonadati</taxon>
        <taxon>Pseudomonadota</taxon>
        <taxon>Alphaproteobacteria</taxon>
        <taxon>Rhodospirillales</taxon>
        <taxon>Azospirillaceae</taxon>
        <taxon>Azospirillum</taxon>
    </lineage>
</organism>
<dbReference type="GO" id="GO:0016881">
    <property type="term" value="F:acid-amino acid ligase activity"/>
    <property type="evidence" value="ECO:0007669"/>
    <property type="project" value="UniProtKB-ARBA"/>
</dbReference>
<evidence type="ECO:0000259" key="3">
    <source>
        <dbReference type="Pfam" id="PF06276"/>
    </source>
</evidence>
<dbReference type="Gene3D" id="1.10.510.40">
    <property type="match status" value="1"/>
</dbReference>
<reference evidence="5" key="1">
    <citation type="journal article" date="2011" name="PLoS Genet.">
        <title>Azospirillum genomes reveal transition of bacteria from aquatic to terrestrial environments.</title>
        <authorList>
            <person name="Wisniewski-Dye F."/>
            <person name="Borziak K."/>
            <person name="Khalsa-Moyers G."/>
            <person name="Alexandre G."/>
            <person name="Sukharnikov L.O."/>
            <person name="Wuichet K."/>
            <person name="Hurst G.B."/>
            <person name="McDonald W.H."/>
            <person name="Robertson J.S."/>
            <person name="Barbe V."/>
            <person name="Calteau A."/>
            <person name="Rouy Z."/>
            <person name="Mangenot S."/>
            <person name="Prigent-Combaret C."/>
            <person name="Normand P."/>
            <person name="Boyer M."/>
            <person name="Siguier P."/>
            <person name="Dessaux Y."/>
            <person name="Elmerich C."/>
            <person name="Condemine G."/>
            <person name="Krishnen G."/>
            <person name="Kennedy I."/>
            <person name="Paterson A.H."/>
            <person name="Gonzalez V."/>
            <person name="Mavingui P."/>
            <person name="Zhulin I.B."/>
        </authorList>
    </citation>
    <scope>NUCLEOTIDE SEQUENCE [LARGE SCALE GENOMIC DNA]</scope>
    <source>
        <strain evidence="5">4B</strain>
    </source>
</reference>
<accession>G7ZDT3</accession>
<name>G7ZDT3_AZOL4</name>
<dbReference type="KEGG" id="ali:AZOLI_p20605"/>
<evidence type="ECO:0000259" key="2">
    <source>
        <dbReference type="Pfam" id="PF04183"/>
    </source>
</evidence>
<dbReference type="GO" id="GO:0019290">
    <property type="term" value="P:siderophore biosynthetic process"/>
    <property type="evidence" value="ECO:0007669"/>
    <property type="project" value="InterPro"/>
</dbReference>
<sequence length="571" mass="64226">MVRQLAAALLFEGIVEPATDGEEGEDRRFVWRSSGREFRCLASIGPFGRPRIRTGSVEMRGEDGNWRAATLDRMVAGLDAPEPHLAGLLAELERTVSLCRWNAANLPATPRRGLPFPDLECRLEEGHPYHPCFKARLGFDEADHAAFGPEVGQRFQLVWLLVARSCLHLAIPGAIPGEEEKFWQSELGPAAWAEIQRRREELNLPATDYCLLPLHPWQWWDLREGEGAPWLRPWLADGRAVCLGPLGDHYRASQSVRTVMNADDPRKADVKLALNIVNTASRRIIDPHSVCTGPAISDWLSAVVAGDADFRDRYPLTLLPEYAGIIADRDGPLAGQMAALWRRSVQSTLGEGESAIPFNMLMVTEADGSTFAAPWIERYGLLPWLDRLLEVAVLPVWHLLVRHGIAVEAHGQNMVLVHRDGWPVRLILRDFHDSVEYAPDFVADPGLLPDFPNLHPAYRDAPPDRYYWAGGVDALRELAMDTLFVFNLTDVSDLLALKHGLPEPEFWRRVHDLLEAHARRHGLEERHRRVGHAAPEILTESLLRGKLLRAREEIHHTVPNIFARFALEGSR</sequence>
<dbReference type="Pfam" id="PF04183">
    <property type="entry name" value="IucA_IucC"/>
    <property type="match status" value="1"/>
</dbReference>